<evidence type="ECO:0008006" key="8">
    <source>
        <dbReference type="Google" id="ProtNLM"/>
    </source>
</evidence>
<dbReference type="GO" id="GO:0016020">
    <property type="term" value="C:membrane"/>
    <property type="evidence" value="ECO:0007669"/>
    <property type="project" value="UniProtKB-SubCell"/>
</dbReference>
<proteinExistence type="predicted"/>
<evidence type="ECO:0000256" key="2">
    <source>
        <dbReference type="ARBA" id="ARBA00022692"/>
    </source>
</evidence>
<feature type="transmembrane region" description="Helical" evidence="5">
    <location>
        <begin position="33"/>
        <end position="54"/>
    </location>
</feature>
<keyword evidence="3 5" id="KW-1133">Transmembrane helix</keyword>
<evidence type="ECO:0000256" key="4">
    <source>
        <dbReference type="ARBA" id="ARBA00023136"/>
    </source>
</evidence>
<dbReference type="Proteomes" id="UP000051324">
    <property type="component" value="Unassembled WGS sequence"/>
</dbReference>
<feature type="transmembrane region" description="Helical" evidence="5">
    <location>
        <begin position="91"/>
        <end position="109"/>
    </location>
</feature>
<evidence type="ECO:0000313" key="6">
    <source>
        <dbReference type="EMBL" id="KRL83439.1"/>
    </source>
</evidence>
<accession>A0A0R1TPP3</accession>
<evidence type="ECO:0000256" key="5">
    <source>
        <dbReference type="SAM" id="Phobius"/>
    </source>
</evidence>
<dbReference type="EMBL" id="AZFT01000053">
    <property type="protein sequence ID" value="KRL83439.1"/>
    <property type="molecule type" value="Genomic_DNA"/>
</dbReference>
<dbReference type="STRING" id="1423724.FC32_GL000693"/>
<feature type="transmembrane region" description="Helical" evidence="5">
    <location>
        <begin position="7"/>
        <end position="27"/>
    </location>
</feature>
<keyword evidence="4 5" id="KW-0472">Membrane</keyword>
<comment type="subcellular location">
    <subcellularLocation>
        <location evidence="1">Membrane</location>
        <topology evidence="1">Multi-pass membrane protein</topology>
    </subcellularLocation>
</comment>
<evidence type="ECO:0000313" key="7">
    <source>
        <dbReference type="Proteomes" id="UP000051324"/>
    </source>
</evidence>
<comment type="caution">
    <text evidence="6">The sequence shown here is derived from an EMBL/GenBank/DDBJ whole genome shotgun (WGS) entry which is preliminary data.</text>
</comment>
<protein>
    <recommendedName>
        <fullName evidence="8">Integral membrane protein</fullName>
    </recommendedName>
</protein>
<evidence type="ECO:0000256" key="1">
    <source>
        <dbReference type="ARBA" id="ARBA00004141"/>
    </source>
</evidence>
<dbReference type="PATRIC" id="fig|1423724.4.peg.731"/>
<reference evidence="6 7" key="1">
    <citation type="journal article" date="2015" name="Genome Announc.">
        <title>Expanding the biotechnology potential of lactobacilli through comparative genomics of 213 strains and associated genera.</title>
        <authorList>
            <person name="Sun Z."/>
            <person name="Harris H.M."/>
            <person name="McCann A."/>
            <person name="Guo C."/>
            <person name="Argimon S."/>
            <person name="Zhang W."/>
            <person name="Yang X."/>
            <person name="Jeffery I.B."/>
            <person name="Cooney J.C."/>
            <person name="Kagawa T.F."/>
            <person name="Liu W."/>
            <person name="Song Y."/>
            <person name="Salvetti E."/>
            <person name="Wrobel A."/>
            <person name="Rasinkangas P."/>
            <person name="Parkhill J."/>
            <person name="Rea M.C."/>
            <person name="O'Sullivan O."/>
            <person name="Ritari J."/>
            <person name="Douillard F.P."/>
            <person name="Paul Ross R."/>
            <person name="Yang R."/>
            <person name="Briner A.E."/>
            <person name="Felis G.E."/>
            <person name="de Vos W.M."/>
            <person name="Barrangou R."/>
            <person name="Klaenhammer T.R."/>
            <person name="Caufield P.W."/>
            <person name="Cui Y."/>
            <person name="Zhang H."/>
            <person name="O'Toole P.W."/>
        </authorList>
    </citation>
    <scope>NUCLEOTIDE SEQUENCE [LARGE SCALE GENOMIC DNA]</scope>
    <source>
        <strain evidence="6 7">DSM 16634</strain>
    </source>
</reference>
<keyword evidence="7" id="KW-1185">Reference proteome</keyword>
<dbReference type="Pfam" id="PF01027">
    <property type="entry name" value="Bax1-I"/>
    <property type="match status" value="1"/>
</dbReference>
<sequence>MIRPVRSIVFYFISLFVWGLPLGMIMIAFPQVIIPAALQVTVLTLIFCSIGMLFKKDLSSWGSILGFGLVSVILATLLSSNFLHLSFVSSLSYYATVVIFLGYLIYDANIAMNLYPEAKKVGGLCLVSILLASSLDILQDIIILFMESILSDNDLDGDDFDSFW</sequence>
<keyword evidence="2 5" id="KW-0812">Transmembrane</keyword>
<gene>
    <name evidence="6" type="ORF">FC32_GL000693</name>
</gene>
<dbReference type="InterPro" id="IPR006214">
    <property type="entry name" value="Bax_inhibitor_1-related"/>
</dbReference>
<name>A0A0R1TPP3_9LACO</name>
<evidence type="ECO:0000256" key="3">
    <source>
        <dbReference type="ARBA" id="ARBA00022989"/>
    </source>
</evidence>
<organism evidence="6 7">
    <name type="scientific">Ligilactobacillus apodemi DSM 16634 = JCM 16172</name>
    <dbReference type="NCBI Taxonomy" id="1423724"/>
    <lineage>
        <taxon>Bacteria</taxon>
        <taxon>Bacillati</taxon>
        <taxon>Bacillota</taxon>
        <taxon>Bacilli</taxon>
        <taxon>Lactobacillales</taxon>
        <taxon>Lactobacillaceae</taxon>
        <taxon>Ligilactobacillus</taxon>
    </lineage>
</organism>
<feature type="transmembrane region" description="Helical" evidence="5">
    <location>
        <begin position="121"/>
        <end position="146"/>
    </location>
</feature>
<dbReference type="AlphaFoldDB" id="A0A0R1TPP3"/>
<feature type="transmembrane region" description="Helical" evidence="5">
    <location>
        <begin position="61"/>
        <end position="79"/>
    </location>
</feature>